<feature type="compositionally biased region" description="Polar residues" evidence="1">
    <location>
        <begin position="125"/>
        <end position="134"/>
    </location>
</feature>
<dbReference type="PANTHER" id="PTHR35512:SF1">
    <property type="entry name" value="OS11G0550900 PROTEIN"/>
    <property type="match status" value="1"/>
</dbReference>
<dbReference type="eggNOG" id="ENOG502S1UP">
    <property type="taxonomic scope" value="Eukaryota"/>
</dbReference>
<feature type="region of interest" description="Disordered" evidence="1">
    <location>
        <begin position="95"/>
        <end position="134"/>
    </location>
</feature>
<organism evidence="2 3">
    <name type="scientific">Thalassiosira oceanica</name>
    <name type="common">Marine diatom</name>
    <dbReference type="NCBI Taxonomy" id="159749"/>
    <lineage>
        <taxon>Eukaryota</taxon>
        <taxon>Sar</taxon>
        <taxon>Stramenopiles</taxon>
        <taxon>Ochrophyta</taxon>
        <taxon>Bacillariophyta</taxon>
        <taxon>Coscinodiscophyceae</taxon>
        <taxon>Thalassiosirophycidae</taxon>
        <taxon>Thalassiosirales</taxon>
        <taxon>Thalassiosiraceae</taxon>
        <taxon>Thalassiosira</taxon>
    </lineage>
</organism>
<evidence type="ECO:0008006" key="4">
    <source>
        <dbReference type="Google" id="ProtNLM"/>
    </source>
</evidence>
<evidence type="ECO:0000256" key="1">
    <source>
        <dbReference type="SAM" id="MobiDB-lite"/>
    </source>
</evidence>
<feature type="compositionally biased region" description="Basic and acidic residues" evidence="1">
    <location>
        <begin position="240"/>
        <end position="258"/>
    </location>
</feature>
<dbReference type="OrthoDB" id="45251at2759"/>
<evidence type="ECO:0000313" key="2">
    <source>
        <dbReference type="EMBL" id="EJK74362.1"/>
    </source>
</evidence>
<sequence>MFDVSWGEAAVLAGAGLVLIGRRDLPAASRMLGTQVGRIVGLLQGARLRADRFASDHQLRRLQNEFRSGLRELDAVKAELAGSVAGGRGLGALTAGADRGPGAMMDHRTSGQTDGGMSRPASVPKKQQSTQLDSSRIGADYLEAARQAEQMNGGPDEINTGAPSYDAQLAPRTQSVAAVAEEEWEKRGIGFRSIGEGPVGGESDHRSSASSGAPVGASVVLSNFIRQTLIHDQYERTMREQDEALRSRAERVKDEREAGGVYHKSSKA</sequence>
<comment type="caution">
    <text evidence="2">The sequence shown here is derived from an EMBL/GenBank/DDBJ whole genome shotgun (WGS) entry which is preliminary data.</text>
</comment>
<gene>
    <name evidence="2" type="ORF">THAOC_03965</name>
</gene>
<keyword evidence="3" id="KW-1185">Reference proteome</keyword>
<protein>
    <recommendedName>
        <fullName evidence="4">Sec-independent protein translocase protein TatB</fullName>
    </recommendedName>
</protein>
<feature type="region of interest" description="Disordered" evidence="1">
    <location>
        <begin position="240"/>
        <end position="268"/>
    </location>
</feature>
<feature type="region of interest" description="Disordered" evidence="1">
    <location>
        <begin position="191"/>
        <end position="214"/>
    </location>
</feature>
<dbReference type="Proteomes" id="UP000266841">
    <property type="component" value="Unassembled WGS sequence"/>
</dbReference>
<reference evidence="2 3" key="1">
    <citation type="journal article" date="2012" name="Genome Biol.">
        <title>Genome and low-iron response of an oceanic diatom adapted to chronic iron limitation.</title>
        <authorList>
            <person name="Lommer M."/>
            <person name="Specht M."/>
            <person name="Roy A.S."/>
            <person name="Kraemer L."/>
            <person name="Andreson R."/>
            <person name="Gutowska M.A."/>
            <person name="Wolf J."/>
            <person name="Bergner S.V."/>
            <person name="Schilhabel M.B."/>
            <person name="Klostermeier U.C."/>
            <person name="Beiko R.G."/>
            <person name="Rosenstiel P."/>
            <person name="Hippler M."/>
            <person name="Laroche J."/>
        </authorList>
    </citation>
    <scope>NUCLEOTIDE SEQUENCE [LARGE SCALE GENOMIC DNA]</scope>
    <source>
        <strain evidence="2 3">CCMP1005</strain>
    </source>
</reference>
<dbReference type="PANTHER" id="PTHR35512">
    <property type="entry name" value="OS11G0550900 PROTEIN"/>
    <property type="match status" value="1"/>
</dbReference>
<dbReference type="EMBL" id="AGNL01003750">
    <property type="protein sequence ID" value="EJK74362.1"/>
    <property type="molecule type" value="Genomic_DNA"/>
</dbReference>
<dbReference type="AlphaFoldDB" id="K0TPC7"/>
<accession>K0TPC7</accession>
<evidence type="ECO:0000313" key="3">
    <source>
        <dbReference type="Proteomes" id="UP000266841"/>
    </source>
</evidence>
<name>K0TPC7_THAOC</name>
<proteinExistence type="predicted"/>